<evidence type="ECO:0000313" key="1">
    <source>
        <dbReference type="EMBL" id="KJV66890.1"/>
    </source>
</evidence>
<sequence>MSDIKKGILLIFYDLVCCKRLLSKKPLVYDQNGNSEQDITIASNLYRICLLEHKTI</sequence>
<dbReference type="PATRIC" id="fig|1359153.3.peg.1804"/>
<comment type="caution">
    <text evidence="1">The sequence shown here is derived from an EMBL/GenBank/DDBJ whole genome shotgun (WGS) entry which is preliminary data.</text>
</comment>
<dbReference type="Proteomes" id="UP000033385">
    <property type="component" value="Unassembled WGS sequence"/>
</dbReference>
<organism evidence="1 2">
    <name type="scientific">Anaplasma phagocytophilum str. ApNP</name>
    <dbReference type="NCBI Taxonomy" id="1359153"/>
    <lineage>
        <taxon>Bacteria</taxon>
        <taxon>Pseudomonadati</taxon>
        <taxon>Pseudomonadota</taxon>
        <taxon>Alphaproteobacteria</taxon>
        <taxon>Rickettsiales</taxon>
        <taxon>Anaplasmataceae</taxon>
        <taxon>Anaplasma</taxon>
        <taxon>phagocytophilum group</taxon>
    </lineage>
</organism>
<dbReference type="EMBL" id="LANW01000001">
    <property type="protein sequence ID" value="KJV66890.1"/>
    <property type="molecule type" value="Genomic_DNA"/>
</dbReference>
<dbReference type="AlphaFoldDB" id="A0A0F3NFR7"/>
<gene>
    <name evidence="1" type="ORF">APHNP_1765</name>
</gene>
<evidence type="ECO:0000313" key="2">
    <source>
        <dbReference type="Proteomes" id="UP000033385"/>
    </source>
</evidence>
<name>A0A0F3NFR7_ANAPH</name>
<proteinExistence type="predicted"/>
<protein>
    <submittedName>
        <fullName evidence="1">Uncharacterized protein</fullName>
    </submittedName>
</protein>
<reference evidence="1 2" key="1">
    <citation type="submission" date="2015-01" db="EMBL/GenBank/DDBJ databases">
        <title>Genome Sequencing of Rickettsiales.</title>
        <authorList>
            <person name="Daugherty S.C."/>
            <person name="Su Q."/>
            <person name="Abolude K."/>
            <person name="Beier-Sexton M."/>
            <person name="Carlyon J.A."/>
            <person name="Carter R."/>
            <person name="Day N.P."/>
            <person name="Dumler S.J."/>
            <person name="Dyachenko V."/>
            <person name="Godinez A."/>
            <person name="Kurtti T.J."/>
            <person name="Lichay M."/>
            <person name="Mullins K.E."/>
            <person name="Ott S."/>
            <person name="Pappas-Brown V."/>
            <person name="Paris D.H."/>
            <person name="Patel P."/>
            <person name="Richards A.L."/>
            <person name="Sadzewicz L."/>
            <person name="Sears K."/>
            <person name="Seidman D."/>
            <person name="Sengamalay N."/>
            <person name="Stenos J."/>
            <person name="Tallon L.J."/>
            <person name="Vincent G."/>
            <person name="Fraser C.M."/>
            <person name="Munderloh U."/>
            <person name="Dunning-Hotopp J.C."/>
        </authorList>
    </citation>
    <scope>NUCLEOTIDE SEQUENCE [LARGE SCALE GENOMIC DNA]</scope>
    <source>
        <strain evidence="1 2">ApNP</strain>
    </source>
</reference>
<accession>A0A0F3NFR7</accession>